<dbReference type="AlphaFoldDB" id="A0A078HE33"/>
<accession>A0A078HE33</accession>
<name>A0A078HE33_BRANA</name>
<sequence length="27" mass="3114">MTFLPLGMIYSNWICSTTQNTTSFSIR</sequence>
<dbReference type="EMBL" id="LK032358">
    <property type="protein sequence ID" value="CDY35704.1"/>
    <property type="molecule type" value="Genomic_DNA"/>
</dbReference>
<keyword evidence="2" id="KW-1185">Reference proteome</keyword>
<dbReference type="Proteomes" id="UP000028999">
    <property type="component" value="Unassembled WGS sequence"/>
</dbReference>
<organism evidence="1 2">
    <name type="scientific">Brassica napus</name>
    <name type="common">Rape</name>
    <dbReference type="NCBI Taxonomy" id="3708"/>
    <lineage>
        <taxon>Eukaryota</taxon>
        <taxon>Viridiplantae</taxon>
        <taxon>Streptophyta</taxon>
        <taxon>Embryophyta</taxon>
        <taxon>Tracheophyta</taxon>
        <taxon>Spermatophyta</taxon>
        <taxon>Magnoliopsida</taxon>
        <taxon>eudicotyledons</taxon>
        <taxon>Gunneridae</taxon>
        <taxon>Pentapetalae</taxon>
        <taxon>rosids</taxon>
        <taxon>malvids</taxon>
        <taxon>Brassicales</taxon>
        <taxon>Brassicaceae</taxon>
        <taxon>Brassiceae</taxon>
        <taxon>Brassica</taxon>
    </lineage>
</organism>
<dbReference type="PaxDb" id="3708-A0A078HE33"/>
<dbReference type="Gramene" id="CDY35704">
    <property type="protein sequence ID" value="CDY35704"/>
    <property type="gene ID" value="GSBRNA2T00059115001"/>
</dbReference>
<evidence type="ECO:0000313" key="1">
    <source>
        <dbReference type="EMBL" id="CDY35704.1"/>
    </source>
</evidence>
<reference evidence="1 2" key="1">
    <citation type="journal article" date="2014" name="Science">
        <title>Plant genetics. Early allopolyploid evolution in the post-Neolithic Brassica napus oilseed genome.</title>
        <authorList>
            <person name="Chalhoub B."/>
            <person name="Denoeud F."/>
            <person name="Liu S."/>
            <person name="Parkin I.A."/>
            <person name="Tang H."/>
            <person name="Wang X."/>
            <person name="Chiquet J."/>
            <person name="Belcram H."/>
            <person name="Tong C."/>
            <person name="Samans B."/>
            <person name="Correa M."/>
            <person name="Da Silva C."/>
            <person name="Just J."/>
            <person name="Falentin C."/>
            <person name="Koh C.S."/>
            <person name="Le Clainche I."/>
            <person name="Bernard M."/>
            <person name="Bento P."/>
            <person name="Noel B."/>
            <person name="Labadie K."/>
            <person name="Alberti A."/>
            <person name="Charles M."/>
            <person name="Arnaud D."/>
            <person name="Guo H."/>
            <person name="Daviaud C."/>
            <person name="Alamery S."/>
            <person name="Jabbari K."/>
            <person name="Zhao M."/>
            <person name="Edger P.P."/>
            <person name="Chelaifa H."/>
            <person name="Tack D."/>
            <person name="Lassalle G."/>
            <person name="Mestiri I."/>
            <person name="Schnel N."/>
            <person name="Le Paslier M.C."/>
            <person name="Fan G."/>
            <person name="Renault V."/>
            <person name="Bayer P.E."/>
            <person name="Golicz A.A."/>
            <person name="Manoli S."/>
            <person name="Lee T.H."/>
            <person name="Thi V.H."/>
            <person name="Chalabi S."/>
            <person name="Hu Q."/>
            <person name="Fan C."/>
            <person name="Tollenaere R."/>
            <person name="Lu Y."/>
            <person name="Battail C."/>
            <person name="Shen J."/>
            <person name="Sidebottom C.H."/>
            <person name="Wang X."/>
            <person name="Canaguier A."/>
            <person name="Chauveau A."/>
            <person name="Berard A."/>
            <person name="Deniot G."/>
            <person name="Guan M."/>
            <person name="Liu Z."/>
            <person name="Sun F."/>
            <person name="Lim Y.P."/>
            <person name="Lyons E."/>
            <person name="Town C.D."/>
            <person name="Bancroft I."/>
            <person name="Wang X."/>
            <person name="Meng J."/>
            <person name="Ma J."/>
            <person name="Pires J.C."/>
            <person name="King G.J."/>
            <person name="Brunel D."/>
            <person name="Delourme R."/>
            <person name="Renard M."/>
            <person name="Aury J.M."/>
            <person name="Adams K.L."/>
            <person name="Batley J."/>
            <person name="Snowdon R.J."/>
            <person name="Tost J."/>
            <person name="Edwards D."/>
            <person name="Zhou Y."/>
            <person name="Hua W."/>
            <person name="Sharpe A.G."/>
            <person name="Paterson A.H."/>
            <person name="Guan C."/>
            <person name="Wincker P."/>
        </authorList>
    </citation>
    <scope>NUCLEOTIDE SEQUENCE [LARGE SCALE GENOMIC DNA]</scope>
    <source>
        <strain evidence="2">cv. Darmor-bzh</strain>
    </source>
</reference>
<protein>
    <submittedName>
        <fullName evidence="1">BnaC02g09700D protein</fullName>
    </submittedName>
</protein>
<gene>
    <name evidence="1" type="primary">BnaC02g09700D</name>
    <name evidence="1" type="ORF">GSBRNA2T00059115001</name>
</gene>
<proteinExistence type="predicted"/>
<evidence type="ECO:0000313" key="2">
    <source>
        <dbReference type="Proteomes" id="UP000028999"/>
    </source>
</evidence>